<dbReference type="PANTHER" id="PTHR14663:SF2">
    <property type="entry name" value="METHYLTRANSFERASE NSUN7-RELATED"/>
    <property type="match status" value="1"/>
</dbReference>
<sequence length="768" mass="87089">MSEAQQSAARQGRQQIVEAALKRWDWEPSATTAYPLTPRSSRKLDADSSTSIMLKASAEPGWRLRDILLASRLLIERCDQPYSDEAETRRVFGLVYDVLRYKPILNRALDDVGFWLRHGELKERERVVWLLLYDMQGRKFAKPVGSAALALRNEALREAGLLEIEQALQDTKTRLAASLSRLRIGGSALNLDDLLPAHLRTAEGVTWGDEGAIASGWVNSSKLPTRYQFVEEMRKIGLSLSHNCSANSELHEYQYVFDPLCPKVVNLHEKAREKLAVSQLVTKHAFVFLDRSLCVGAAALTQAMRAGKLCGPVILTHCLAPRHVGYLAELLRDVEDAGRLLVFGLGEARDAQQEYLERALGLGPERCKLYAEGYAQAPTTPEMERATIVLAVPPCSYSGVRDVVDLAIARGGDLELLESLTNLEAESALQPQAHLAEQMATLRHALTRPNVQMLVYEAHTLLPSETTEMIEQAVEHANRLAKDKFLRERPLKKKSKLREHPTVKPKSAKRMSVMSIDNTSKSLDESAKSEDENTENSTSSTNATIPESDLFEMWPLSQLYEKDCSRLIDQGSFVLIVKRKEMMQFNSLFMIKVAEAKGVFGESSKQRQQPSPPPKTPDSQMANNAKHSRSKSSRKNKKLLKQQFERLTAPTHASIARLVSVAASCPRHQQHLEHEEQLLQEQVREARRHDARRWWSDLGHSWRFSDEYNFRALRTDPRTRKLLFPAHVTRLVYNDQDDHRIQQQRRRDDALYPTNDRFNADELRLTFP</sequence>
<organism evidence="2 3">
    <name type="scientific">Trichogramma kaykai</name>
    <dbReference type="NCBI Taxonomy" id="54128"/>
    <lineage>
        <taxon>Eukaryota</taxon>
        <taxon>Metazoa</taxon>
        <taxon>Ecdysozoa</taxon>
        <taxon>Arthropoda</taxon>
        <taxon>Hexapoda</taxon>
        <taxon>Insecta</taxon>
        <taxon>Pterygota</taxon>
        <taxon>Neoptera</taxon>
        <taxon>Endopterygota</taxon>
        <taxon>Hymenoptera</taxon>
        <taxon>Apocrita</taxon>
        <taxon>Proctotrupomorpha</taxon>
        <taxon>Chalcidoidea</taxon>
        <taxon>Trichogrammatidae</taxon>
        <taxon>Trichogramma</taxon>
    </lineage>
</organism>
<feature type="compositionally biased region" description="Basic residues" evidence="1">
    <location>
        <begin position="626"/>
        <end position="637"/>
    </location>
</feature>
<reference evidence="2 3" key="1">
    <citation type="journal article" date="2024" name="bioRxiv">
        <title>A reference genome for Trichogramma kaykai: A tiny desert-dwelling parasitoid wasp with competing sex-ratio distorters.</title>
        <authorList>
            <person name="Culotta J."/>
            <person name="Lindsey A.R."/>
        </authorList>
    </citation>
    <scope>NUCLEOTIDE SEQUENCE [LARGE SCALE GENOMIC DNA]</scope>
    <source>
        <strain evidence="2 3">KSX58</strain>
    </source>
</reference>
<keyword evidence="3" id="KW-1185">Reference proteome</keyword>
<proteinExistence type="predicted"/>
<feature type="region of interest" description="Disordered" evidence="1">
    <location>
        <begin position="490"/>
        <end position="546"/>
    </location>
</feature>
<dbReference type="Proteomes" id="UP001627154">
    <property type="component" value="Unassembled WGS sequence"/>
</dbReference>
<name>A0ABD2WFL2_9HYME</name>
<dbReference type="Gene3D" id="3.40.50.150">
    <property type="entry name" value="Vaccinia Virus protein VP39"/>
    <property type="match status" value="1"/>
</dbReference>
<feature type="compositionally biased region" description="Basic and acidic residues" evidence="1">
    <location>
        <begin position="522"/>
        <end position="531"/>
    </location>
</feature>
<evidence type="ECO:0000313" key="2">
    <source>
        <dbReference type="EMBL" id="KAL3391790.1"/>
    </source>
</evidence>
<dbReference type="AlphaFoldDB" id="A0ABD2WFL2"/>
<dbReference type="PANTHER" id="PTHR14663">
    <property type="entry name" value="METHYLTRANSFERASE NSUN7-RELATED"/>
    <property type="match status" value="1"/>
</dbReference>
<evidence type="ECO:0000313" key="3">
    <source>
        <dbReference type="Proteomes" id="UP001627154"/>
    </source>
</evidence>
<dbReference type="EMBL" id="JBJJXI010000108">
    <property type="protein sequence ID" value="KAL3391790.1"/>
    <property type="molecule type" value="Genomic_DNA"/>
</dbReference>
<gene>
    <name evidence="2" type="ORF">TKK_013691</name>
</gene>
<dbReference type="InterPro" id="IPR029063">
    <property type="entry name" value="SAM-dependent_MTases_sf"/>
</dbReference>
<dbReference type="InterPro" id="IPR042620">
    <property type="entry name" value="NSUN7"/>
</dbReference>
<feature type="region of interest" description="Disordered" evidence="1">
    <location>
        <begin position="601"/>
        <end position="637"/>
    </location>
</feature>
<evidence type="ECO:0000256" key="1">
    <source>
        <dbReference type="SAM" id="MobiDB-lite"/>
    </source>
</evidence>
<protein>
    <recommendedName>
        <fullName evidence="4">Methyltransferase NSUN7</fullName>
    </recommendedName>
</protein>
<comment type="caution">
    <text evidence="2">The sequence shown here is derived from an EMBL/GenBank/DDBJ whole genome shotgun (WGS) entry which is preliminary data.</text>
</comment>
<accession>A0ABD2WFL2</accession>
<evidence type="ECO:0008006" key="4">
    <source>
        <dbReference type="Google" id="ProtNLM"/>
    </source>
</evidence>